<reference evidence="2" key="1">
    <citation type="submission" date="2014-09" db="EMBL/GenBank/DDBJ databases">
        <authorList>
            <person name="Magalhaes I.L.F."/>
            <person name="Oliveira U."/>
            <person name="Santos F.R."/>
            <person name="Vidigal T.H.D.A."/>
            <person name="Brescovit A.D."/>
            <person name="Santos A.J."/>
        </authorList>
    </citation>
    <scope>NUCLEOTIDE SEQUENCE</scope>
    <source>
        <tissue evidence="2">Shoot tissue taken approximately 20 cm above the soil surface</tissue>
    </source>
</reference>
<evidence type="ECO:0000313" key="2">
    <source>
        <dbReference type="EMBL" id="JAD85590.1"/>
    </source>
</evidence>
<name>A0A0A9DIY2_ARUDO</name>
<organism evidence="2">
    <name type="scientific">Arundo donax</name>
    <name type="common">Giant reed</name>
    <name type="synonym">Donax arundinaceus</name>
    <dbReference type="NCBI Taxonomy" id="35708"/>
    <lineage>
        <taxon>Eukaryota</taxon>
        <taxon>Viridiplantae</taxon>
        <taxon>Streptophyta</taxon>
        <taxon>Embryophyta</taxon>
        <taxon>Tracheophyta</taxon>
        <taxon>Spermatophyta</taxon>
        <taxon>Magnoliopsida</taxon>
        <taxon>Liliopsida</taxon>
        <taxon>Poales</taxon>
        <taxon>Poaceae</taxon>
        <taxon>PACMAD clade</taxon>
        <taxon>Arundinoideae</taxon>
        <taxon>Arundineae</taxon>
        <taxon>Arundo</taxon>
    </lineage>
</organism>
<evidence type="ECO:0000259" key="1">
    <source>
        <dbReference type="Pfam" id="PF10536"/>
    </source>
</evidence>
<dbReference type="InterPro" id="IPR044824">
    <property type="entry name" value="MAIN-like"/>
</dbReference>
<dbReference type="GO" id="GO:0010073">
    <property type="term" value="P:meristem maintenance"/>
    <property type="evidence" value="ECO:0007669"/>
    <property type="project" value="InterPro"/>
</dbReference>
<dbReference type="PANTHER" id="PTHR46033:SF78">
    <property type="entry name" value="OS06G0232700 PROTEIN"/>
    <property type="match status" value="1"/>
</dbReference>
<dbReference type="PANTHER" id="PTHR46033">
    <property type="entry name" value="PROTEIN MAIN-LIKE 2"/>
    <property type="match status" value="1"/>
</dbReference>
<accession>A0A0A9DIY2</accession>
<sequence length="176" mass="20180">MLPIYYRFVPRLNAAGLLPLCRLVQATTPEEGDDPAKRFMYDRSLLAALVDRWRPETHTFHLPVGEAAPTLEDVSFLLGLPCAGATVIGPDVSPTWREELEHRFAGTVRRVDAPMYWPTLPTEHYGPTKKWILLFWPQYMVEHPDDVTVSRHFEAYLLWLFGWTMFASTHGNVVAK</sequence>
<dbReference type="EMBL" id="GBRH01212305">
    <property type="protein sequence ID" value="JAD85590.1"/>
    <property type="molecule type" value="Transcribed_RNA"/>
</dbReference>
<protein>
    <recommendedName>
        <fullName evidence="1">Aminotransferase-like plant mobile domain-containing protein</fullName>
    </recommendedName>
</protein>
<proteinExistence type="predicted"/>
<dbReference type="InterPro" id="IPR019557">
    <property type="entry name" value="AminoTfrase-like_pln_mobile"/>
</dbReference>
<dbReference type="AlphaFoldDB" id="A0A0A9DIY2"/>
<feature type="domain" description="Aminotransferase-like plant mobile" evidence="1">
    <location>
        <begin position="40"/>
        <end position="175"/>
    </location>
</feature>
<reference evidence="2" key="2">
    <citation type="journal article" date="2015" name="Data Brief">
        <title>Shoot transcriptome of the giant reed, Arundo donax.</title>
        <authorList>
            <person name="Barrero R.A."/>
            <person name="Guerrero F.D."/>
            <person name="Moolhuijzen P."/>
            <person name="Goolsby J.A."/>
            <person name="Tidwell J."/>
            <person name="Bellgard S.E."/>
            <person name="Bellgard M.I."/>
        </authorList>
    </citation>
    <scope>NUCLEOTIDE SEQUENCE</scope>
    <source>
        <tissue evidence="2">Shoot tissue taken approximately 20 cm above the soil surface</tissue>
    </source>
</reference>
<dbReference type="Pfam" id="PF10536">
    <property type="entry name" value="PMD"/>
    <property type="match status" value="1"/>
</dbReference>